<reference evidence="1" key="2">
    <citation type="submission" date="2020-09" db="EMBL/GenBank/DDBJ databases">
        <authorList>
            <person name="Sun Q."/>
            <person name="Zhou Y."/>
        </authorList>
    </citation>
    <scope>NUCLEOTIDE SEQUENCE</scope>
    <source>
        <strain evidence="1">CGMCC 1.15388</strain>
    </source>
</reference>
<reference evidence="1" key="1">
    <citation type="journal article" date="2014" name="Int. J. Syst. Evol. Microbiol.">
        <title>Complete genome sequence of Corynebacterium casei LMG S-19264T (=DSM 44701T), isolated from a smear-ripened cheese.</title>
        <authorList>
            <consortium name="US DOE Joint Genome Institute (JGI-PGF)"/>
            <person name="Walter F."/>
            <person name="Albersmeier A."/>
            <person name="Kalinowski J."/>
            <person name="Ruckert C."/>
        </authorList>
    </citation>
    <scope>NUCLEOTIDE SEQUENCE</scope>
    <source>
        <strain evidence="1">CGMCC 1.15388</strain>
    </source>
</reference>
<evidence type="ECO:0000313" key="2">
    <source>
        <dbReference type="Proteomes" id="UP000633136"/>
    </source>
</evidence>
<sequence>MRRGGQHVGFGLDQLAGIIGRLGGLVGFLGRFRRASGQHEPLRAASAHCEVPLVGIADHDGGDMDDAGVDRG</sequence>
<dbReference type="RefSeq" id="WP_188682827.1">
    <property type="nucleotide sequence ID" value="NZ_BMIS01000002.1"/>
</dbReference>
<proteinExistence type="predicted"/>
<accession>A0A917AQN9</accession>
<dbReference type="Proteomes" id="UP000633136">
    <property type="component" value="Unassembled WGS sequence"/>
</dbReference>
<organism evidence="1 2">
    <name type="scientific">Nesterenkonia cremea</name>
    <dbReference type="NCBI Taxonomy" id="1882340"/>
    <lineage>
        <taxon>Bacteria</taxon>
        <taxon>Bacillati</taxon>
        <taxon>Actinomycetota</taxon>
        <taxon>Actinomycetes</taxon>
        <taxon>Micrococcales</taxon>
        <taxon>Micrococcaceae</taxon>
        <taxon>Nesterenkonia</taxon>
    </lineage>
</organism>
<dbReference type="AlphaFoldDB" id="A0A917AQN9"/>
<dbReference type="EMBL" id="BMIS01000002">
    <property type="protein sequence ID" value="GGE63059.1"/>
    <property type="molecule type" value="Genomic_DNA"/>
</dbReference>
<evidence type="ECO:0000313" key="1">
    <source>
        <dbReference type="EMBL" id="GGE63059.1"/>
    </source>
</evidence>
<keyword evidence="2" id="KW-1185">Reference proteome</keyword>
<gene>
    <name evidence="1" type="ORF">GCM10011401_07670</name>
</gene>
<name>A0A917AQN9_9MICC</name>
<protein>
    <submittedName>
        <fullName evidence="1">Uncharacterized protein</fullName>
    </submittedName>
</protein>
<comment type="caution">
    <text evidence="1">The sequence shown here is derived from an EMBL/GenBank/DDBJ whole genome shotgun (WGS) entry which is preliminary data.</text>
</comment>